<dbReference type="Gene3D" id="1.20.5.170">
    <property type="match status" value="1"/>
</dbReference>
<dbReference type="GO" id="GO:0005198">
    <property type="term" value="F:structural molecule activity"/>
    <property type="evidence" value="ECO:0007669"/>
    <property type="project" value="InterPro"/>
</dbReference>
<dbReference type="AlphaFoldDB" id="A0A8J6EQY6"/>
<dbReference type="PANTHER" id="PTHR23239:SF155">
    <property type="entry name" value="KERATIN, TYPE I CUTICULAR HA2"/>
    <property type="match status" value="1"/>
</dbReference>
<dbReference type="GO" id="GO:0005856">
    <property type="term" value="C:cytoskeleton"/>
    <property type="evidence" value="ECO:0007669"/>
    <property type="project" value="TreeGrafter"/>
</dbReference>
<dbReference type="EMBL" id="WNTK01000013">
    <property type="protein sequence ID" value="KAG9474173.1"/>
    <property type="molecule type" value="Genomic_DNA"/>
</dbReference>
<dbReference type="PANTHER" id="PTHR23239">
    <property type="entry name" value="INTERMEDIATE FILAMENT"/>
    <property type="match status" value="1"/>
</dbReference>
<keyword evidence="2" id="KW-1185">Reference proteome</keyword>
<evidence type="ECO:0000313" key="1">
    <source>
        <dbReference type="EMBL" id="KAG9474173.1"/>
    </source>
</evidence>
<reference evidence="1" key="1">
    <citation type="thesis" date="2020" institute="ProQuest LLC" country="789 East Eisenhower Parkway, Ann Arbor, MI, USA">
        <title>Comparative Genomics and Chromosome Evolution.</title>
        <authorList>
            <person name="Mudd A.B."/>
        </authorList>
    </citation>
    <scope>NUCLEOTIDE SEQUENCE</scope>
    <source>
        <strain evidence="1">HN-11 Male</strain>
        <tissue evidence="1">Kidney and liver</tissue>
    </source>
</reference>
<dbReference type="SUPFAM" id="SSF64593">
    <property type="entry name" value="Intermediate filament protein, coiled coil region"/>
    <property type="match status" value="1"/>
</dbReference>
<dbReference type="GO" id="GO:0030855">
    <property type="term" value="P:epithelial cell differentiation"/>
    <property type="evidence" value="ECO:0007669"/>
    <property type="project" value="TreeGrafter"/>
</dbReference>
<accession>A0A8J6EQY6</accession>
<sequence>MKLKHLVFTLETELKKQRDMKTVHECTLAEIREHYSSNLRDLQDVISVKESHLANIQYKLKHLNYENLNLDLKASLEKEIDAYTHMLGEHHNLPLTHHTEK</sequence>
<dbReference type="InterPro" id="IPR002957">
    <property type="entry name" value="Keratin_I"/>
</dbReference>
<name>A0A8J6EQY6_ELECQ</name>
<proteinExistence type="predicted"/>
<protein>
    <recommendedName>
        <fullName evidence="3">IF rod domain-containing protein</fullName>
    </recommendedName>
</protein>
<evidence type="ECO:0000313" key="2">
    <source>
        <dbReference type="Proteomes" id="UP000770717"/>
    </source>
</evidence>
<gene>
    <name evidence="1" type="ORF">GDO78_004465</name>
</gene>
<comment type="caution">
    <text evidence="1">The sequence shown here is derived from an EMBL/GenBank/DDBJ whole genome shotgun (WGS) entry which is preliminary data.</text>
</comment>
<organism evidence="1 2">
    <name type="scientific">Eleutherodactylus coqui</name>
    <name type="common">Puerto Rican coqui</name>
    <dbReference type="NCBI Taxonomy" id="57060"/>
    <lineage>
        <taxon>Eukaryota</taxon>
        <taxon>Metazoa</taxon>
        <taxon>Chordata</taxon>
        <taxon>Craniata</taxon>
        <taxon>Vertebrata</taxon>
        <taxon>Euteleostomi</taxon>
        <taxon>Amphibia</taxon>
        <taxon>Batrachia</taxon>
        <taxon>Anura</taxon>
        <taxon>Neobatrachia</taxon>
        <taxon>Hyloidea</taxon>
        <taxon>Eleutherodactylidae</taxon>
        <taxon>Eleutherodactylinae</taxon>
        <taxon>Eleutherodactylus</taxon>
        <taxon>Eleutherodactylus</taxon>
    </lineage>
</organism>
<evidence type="ECO:0008006" key="3">
    <source>
        <dbReference type="Google" id="ProtNLM"/>
    </source>
</evidence>
<dbReference type="GO" id="GO:0045109">
    <property type="term" value="P:intermediate filament organization"/>
    <property type="evidence" value="ECO:0007669"/>
    <property type="project" value="TreeGrafter"/>
</dbReference>
<dbReference type="Proteomes" id="UP000770717">
    <property type="component" value="Unassembled WGS sequence"/>
</dbReference>